<dbReference type="PANTHER" id="PTHR12837">
    <property type="entry name" value="POLY ADP-RIBOSE GLYCOHYDROLASE"/>
    <property type="match status" value="1"/>
</dbReference>
<dbReference type="PANTHER" id="PTHR12837:SF0">
    <property type="entry name" value="POLY(ADP-RIBOSE) GLYCOHYDROLASE"/>
    <property type="match status" value="1"/>
</dbReference>
<evidence type="ECO:0000256" key="1">
    <source>
        <dbReference type="SAM" id="MobiDB-lite"/>
    </source>
</evidence>
<dbReference type="EMBL" id="CP111026">
    <property type="protein sequence ID" value="WAR27440.1"/>
    <property type="molecule type" value="Genomic_DNA"/>
</dbReference>
<dbReference type="Proteomes" id="UP001164746">
    <property type="component" value="Chromosome 15"/>
</dbReference>
<protein>
    <submittedName>
        <fullName evidence="3">PARG1-like protein</fullName>
    </submittedName>
</protein>
<dbReference type="Pfam" id="PF05028">
    <property type="entry name" value="PARG_cat_C"/>
    <property type="match status" value="2"/>
</dbReference>
<feature type="region of interest" description="Disordered" evidence="1">
    <location>
        <begin position="715"/>
        <end position="785"/>
    </location>
</feature>
<accession>A0ABY7FZ60</accession>
<organism evidence="3 4">
    <name type="scientific">Mya arenaria</name>
    <name type="common">Soft-shell clam</name>
    <dbReference type="NCBI Taxonomy" id="6604"/>
    <lineage>
        <taxon>Eukaryota</taxon>
        <taxon>Metazoa</taxon>
        <taxon>Spiralia</taxon>
        <taxon>Lophotrochozoa</taxon>
        <taxon>Mollusca</taxon>
        <taxon>Bivalvia</taxon>
        <taxon>Autobranchia</taxon>
        <taxon>Heteroconchia</taxon>
        <taxon>Euheterodonta</taxon>
        <taxon>Imparidentia</taxon>
        <taxon>Neoheterodontei</taxon>
        <taxon>Myida</taxon>
        <taxon>Myoidea</taxon>
        <taxon>Myidae</taxon>
        <taxon>Mya</taxon>
    </lineage>
</organism>
<feature type="region of interest" description="Disordered" evidence="1">
    <location>
        <begin position="466"/>
        <end position="518"/>
    </location>
</feature>
<feature type="region of interest" description="Disordered" evidence="1">
    <location>
        <begin position="631"/>
        <end position="659"/>
    </location>
</feature>
<feature type="compositionally biased region" description="Low complexity" evidence="1">
    <location>
        <begin position="498"/>
        <end position="509"/>
    </location>
</feature>
<name>A0ABY7FZ60_MYAAR</name>
<evidence type="ECO:0000313" key="3">
    <source>
        <dbReference type="EMBL" id="WAR27440.1"/>
    </source>
</evidence>
<reference evidence="3" key="1">
    <citation type="submission" date="2022-11" db="EMBL/GenBank/DDBJ databases">
        <title>Centuries of genome instability and evolution in soft-shell clam transmissible cancer (bioRxiv).</title>
        <authorList>
            <person name="Hart S.F.M."/>
            <person name="Yonemitsu M.A."/>
            <person name="Giersch R.M."/>
            <person name="Beal B.F."/>
            <person name="Arriagada G."/>
            <person name="Davis B.W."/>
            <person name="Ostrander E.A."/>
            <person name="Goff S.P."/>
            <person name="Metzger M.J."/>
        </authorList>
    </citation>
    <scope>NUCLEOTIDE SEQUENCE</scope>
    <source>
        <strain evidence="3">MELC-2E11</strain>
        <tissue evidence="3">Siphon/mantle</tissue>
    </source>
</reference>
<feature type="compositionally biased region" description="Low complexity" evidence="1">
    <location>
        <begin position="740"/>
        <end position="770"/>
    </location>
</feature>
<evidence type="ECO:0000259" key="2">
    <source>
        <dbReference type="Pfam" id="PF05028"/>
    </source>
</evidence>
<sequence>MQMIAVRHQTIVDINMGFPYQQPTSWENCIFSGLCKFFRKPDHVGELPKFISHTLPAIIDLAFDVEHILPPEGDQREIPRLLCWSIVACGFLCLFPNEERGFGTRLNTINFNRFFAHLPLWSQNAKLQCILHFFDRVHAEKTNASGNIIFTRQEEVRFTVCPELVAAMLFMESMEENEAIVISGFQQYSMMCGYAAGLEFVGDNEDKAEVDERGNLKTTLCAIDASRDDHSRGTKRSATVKHHKQYDDRVLLRDINKAFVEQVPNLALIDEFVENLLSSAMILALPLASRALQAEESGASTFPVNRESSSTNSDTDVVSAISLVDSIQQRQSSMDHLDVNFREWYNNYRRRSSNLSDLSSRRSSYDCASRRSSNCSARGGYSSEFSSEFEEYYDNFQQQERYKYHTITEEVGSAAVMEFASTLAASLLQAGTQEAAHGYINDEDNQENNISEDNLVDNTDVEHDISEDDVNKNDSKSNTNFSESSQSDHSIDAKDQSDSSFQESSSYSQTNQANHGKIDPAVQVAEKMVSVGRDSNKGLVDSVASPSKCQQSCDSTVKVVIDSVPIKHSTTTSDNLSHNEREMYSRIADKILLQGLSPGYDTELARSIKMDELASGNDSLTDKRKLFCEPTVPSFGRSSSQSESNSQESDSSCVPNSSVSSGLSSCAKLSSLDKSKLKTSVKNEREFKHTVPVEISQDLQSANIDYDMLGARPKVKESVVPKPKAGKSTSENKQSEVRISNRSFSNSDSNESCGSSFRIPSTSPDTSSSDNSAHHGAIGAKSHMTSHVITAVIPASPGESNPKSHSKLKSKPCFPFMTGNKKNYDQFANSLSRDLLTNAFLQVQEHRECVSYPRRSSEPMQISNDAALQRLENSINHRNGRRTGKSKTDEDISLMDWEWSQQITTKTSSGFRDPLLSRFAEELMKANVSIPPLQLLGADQVSISSSSQSVCSTMSSFRDPLLASFEEELINNSLKITTSAKTVTSWSKMKGSMCSSRHVGINNSANQGGSLKSQNNLNNNKVGKRNSQSGKFGQSEERRQITINVSQDSDNRAISWKSVRSSSLYHVPDVTDYADSLSRTIICEALTAVYALSSCKSDTMSDRQMYAVDLYSDLLAKSILASAMVTVEMVNTDWSEQNRVVTWSDKTECVQYSEANLEDDVTEKRDMESCVDPARCSSEYEDALDIPYQYLEQFADVLASKVLINSVAISRREHLSSLRQQYGRPIATGNWGCGAFGGDPHLKSLLQWMAASYAGCPCLLYYTFQNANMEKEVVDLILERGWDVSRLMQVVRRYCITTCEEIEASGAPTRQLFDVILQGEIFPAGFFN</sequence>
<dbReference type="InterPro" id="IPR046372">
    <property type="entry name" value="PARG_cat_C"/>
</dbReference>
<feature type="region of interest" description="Disordered" evidence="1">
    <location>
        <begin position="1004"/>
        <end position="1038"/>
    </location>
</feature>
<feature type="compositionally biased region" description="Low complexity" evidence="1">
    <location>
        <begin position="638"/>
        <end position="659"/>
    </location>
</feature>
<gene>
    <name evidence="3" type="ORF">MAR_013144</name>
</gene>
<feature type="compositionally biased region" description="Polar residues" evidence="1">
    <location>
        <begin position="476"/>
        <end position="488"/>
    </location>
</feature>
<feature type="domain" description="PARG catalytic Macro" evidence="2">
    <location>
        <begin position="1222"/>
        <end position="1270"/>
    </location>
</feature>
<keyword evidence="4" id="KW-1185">Reference proteome</keyword>
<evidence type="ECO:0000313" key="4">
    <source>
        <dbReference type="Proteomes" id="UP001164746"/>
    </source>
</evidence>
<feature type="domain" description="PARG catalytic Macro" evidence="2">
    <location>
        <begin position="152"/>
        <end position="260"/>
    </location>
</feature>
<proteinExistence type="predicted"/>
<feature type="compositionally biased region" description="Basic and acidic residues" evidence="1">
    <location>
        <begin position="466"/>
        <end position="475"/>
    </location>
</feature>
<dbReference type="InterPro" id="IPR007724">
    <property type="entry name" value="Poly_GlycHdrlase"/>
</dbReference>
<feature type="compositionally biased region" description="Low complexity" evidence="1">
    <location>
        <begin position="1008"/>
        <end position="1027"/>
    </location>
</feature>